<comment type="similarity">
    <text evidence="2">Belongs to the ABC transporter superfamily. ABCB family. Multidrug resistance exporter (TC 3.A.1.201) subfamily.</text>
</comment>
<dbReference type="SMART" id="SM00382">
    <property type="entry name" value="AAA"/>
    <property type="match status" value="2"/>
</dbReference>
<dbReference type="InterPro" id="IPR027417">
    <property type="entry name" value="P-loop_NTPase"/>
</dbReference>
<dbReference type="Pfam" id="PF00005">
    <property type="entry name" value="ABC_tran"/>
    <property type="match status" value="2"/>
</dbReference>
<dbReference type="SUPFAM" id="SSF90123">
    <property type="entry name" value="ABC transporter transmembrane region"/>
    <property type="match status" value="2"/>
</dbReference>
<reference evidence="12 13" key="1">
    <citation type="submission" date="2019-10" db="EMBL/GenBank/DDBJ databases">
        <authorList>
            <person name="Palmer J.M."/>
        </authorList>
    </citation>
    <scope>NUCLEOTIDE SEQUENCE [LARGE SCALE GENOMIC DNA]</scope>
    <source>
        <strain evidence="12 13">TWF696</strain>
    </source>
</reference>
<evidence type="ECO:0000256" key="4">
    <source>
        <dbReference type="ARBA" id="ARBA00022692"/>
    </source>
</evidence>
<keyword evidence="4 9" id="KW-0812">Transmembrane</keyword>
<feature type="transmembrane region" description="Helical" evidence="9">
    <location>
        <begin position="849"/>
        <end position="870"/>
    </location>
</feature>
<feature type="transmembrane region" description="Helical" evidence="9">
    <location>
        <begin position="109"/>
        <end position="130"/>
    </location>
</feature>
<keyword evidence="8 9" id="KW-0472">Membrane</keyword>
<dbReference type="Gene3D" id="1.20.1560.10">
    <property type="entry name" value="ABC transporter type 1, transmembrane domain"/>
    <property type="match status" value="1"/>
</dbReference>
<feature type="transmembrane region" description="Helical" evidence="9">
    <location>
        <begin position="286"/>
        <end position="309"/>
    </location>
</feature>
<dbReference type="Gene3D" id="3.40.50.300">
    <property type="entry name" value="P-loop containing nucleotide triphosphate hydrolases"/>
    <property type="match status" value="2"/>
</dbReference>
<dbReference type="CDD" id="cd18578">
    <property type="entry name" value="ABC_6TM_Pgp_ABCB1_D2_like"/>
    <property type="match status" value="1"/>
</dbReference>
<dbReference type="Proteomes" id="UP001375240">
    <property type="component" value="Unassembled WGS sequence"/>
</dbReference>
<name>A0AAV9UQ67_9PEZI</name>
<feature type="transmembrane region" description="Helical" evidence="9">
    <location>
        <begin position="180"/>
        <end position="200"/>
    </location>
</feature>
<evidence type="ECO:0000259" key="11">
    <source>
        <dbReference type="PROSITE" id="PS50929"/>
    </source>
</evidence>
<evidence type="ECO:0000256" key="1">
    <source>
        <dbReference type="ARBA" id="ARBA00004141"/>
    </source>
</evidence>
<dbReference type="FunFam" id="3.40.50.300:FF:000967">
    <property type="entry name" value="ABC multidrug transporter mdr4"/>
    <property type="match status" value="2"/>
</dbReference>
<evidence type="ECO:0000256" key="3">
    <source>
        <dbReference type="ARBA" id="ARBA00022448"/>
    </source>
</evidence>
<feature type="domain" description="ABC transporter" evidence="10">
    <location>
        <begin position="1042"/>
        <end position="1295"/>
    </location>
</feature>
<feature type="domain" description="ABC transporter" evidence="10">
    <location>
        <begin position="387"/>
        <end position="633"/>
    </location>
</feature>
<proteinExistence type="inferred from homology"/>
<dbReference type="GO" id="GO:0005524">
    <property type="term" value="F:ATP binding"/>
    <property type="evidence" value="ECO:0007669"/>
    <property type="project" value="UniProtKB-KW"/>
</dbReference>
<comment type="caution">
    <text evidence="12">The sequence shown here is derived from an EMBL/GenBank/DDBJ whole genome shotgun (WGS) entry which is preliminary data.</text>
</comment>
<gene>
    <name evidence="12" type="ORF">TWF696_007876</name>
</gene>
<keyword evidence="7 9" id="KW-1133">Transmembrane helix</keyword>
<dbReference type="PROSITE" id="PS50893">
    <property type="entry name" value="ABC_TRANSPORTER_2"/>
    <property type="match status" value="2"/>
</dbReference>
<dbReference type="InterPro" id="IPR017871">
    <property type="entry name" value="ABC_transporter-like_CS"/>
</dbReference>
<dbReference type="PROSITE" id="PS50929">
    <property type="entry name" value="ABC_TM1F"/>
    <property type="match status" value="2"/>
</dbReference>
<feature type="transmembrane region" description="Helical" evidence="9">
    <location>
        <begin position="321"/>
        <end position="346"/>
    </location>
</feature>
<feature type="transmembrane region" description="Helical" evidence="9">
    <location>
        <begin position="703"/>
        <end position="731"/>
    </location>
</feature>
<feature type="transmembrane region" description="Helical" evidence="9">
    <location>
        <begin position="751"/>
        <end position="774"/>
    </location>
</feature>
<dbReference type="GO" id="GO:0090374">
    <property type="term" value="P:oligopeptide export from mitochondrion"/>
    <property type="evidence" value="ECO:0007669"/>
    <property type="project" value="TreeGrafter"/>
</dbReference>
<dbReference type="GO" id="GO:0016887">
    <property type="term" value="F:ATP hydrolysis activity"/>
    <property type="evidence" value="ECO:0007669"/>
    <property type="project" value="InterPro"/>
</dbReference>
<sequence>MLRPIEGTTPEDHGSTKPTGFGRFCRMRYDGLCRILTPDSEYFRIFRFLRRDDKEGFAARHRDTFVLLTAVSLASLSGVPLPVIGVIFGKIINEFPPKESSLRIKLIQMITVATVNFFAIWGYTYCWGYVGTRISQSIRTVVLERVLHMDIAYHETRKIDLAGYLLVDVQTIQTGTGEKVGIFIQSISYFVTAIVVGLVLNAKFTAVLMAAVVPSILLITVICERLNRRYTKRLAETSTRAAEILGDVVRMITVVQAFGVGSLFREKNREILAAGQYYGIRRSFIIAVRLGFLFFLAYGVNSLAFWYGIRQVSAHATDAGTIYTIIFLMLDASFIISQFGPFLHTFSLAAASSRRIGELLRDAEEHSEKPDIAASNDQFTWSAPYDIRLENLRFAYPTRPDVEVLKNVNLHIPAGSFTAIVGKSGSGKSSLTSLLLRFYKPTAGRILLNETDLVTLPVKPYRRHVAYVEQDPVLFSGTIKENILHGIPNAERLSDSQASTMCTVSAALANAREFIEALPAGFETLVGPDGASQLSGGQVARIALARALVSRPRVLILDEVTASLDIHSENVVMSAIRQLHAETNMTIIMITHRLSSVQTADKIVVVAAGEVLEEGTHDDLILADGAYSELLATQKKSNSSSEKSSRESSAERAAVAEKADIQITTVLSQDSYIAEKKSICLPCSVECRSSSMKRTLEMCRPDFPIILAGILSSMLTGSLVVAESVLFGYIISCLRGELPAQGPQDPNFYCLMFFVVGIVALAAHSAAGFCFGVVSERLVSRLRDLCFHKITLQDLSFFADPTHAETALVASIQSDTAALTSLSGVMIGTIVSVTTTLIGGIVVAHAVAWRIAVVLLPALPVIVLAGYLRLRVLMQAQTKQETTYVKAASMATEATNAMRTVASLVREDGVMREYKAELAKAEKGHTTFILQGSAIMALALSIGFFVYALAYWWGARQVREGRYNIVDFFIVLPALLFSAQTAGQVFSLAPEFTKAAGAARRIFKLLDTRPSIASQQNDGTTSSVKTSGKGIASADKVARGGIEFRNVTFAYPTRPDTRVIRNLSLDIRPGEFVAIVGDSGSGKSSLLSLIQRFYDPTRGTVLVDGVDISTVPVAQHRARISILAQDLTLFSETIFFNVAVGLDDGGSSAKCSQDATTRAAVEEACRRVGMHEFIMSLPEGYDTRCSRATPCLSGGQIQRLALARALIRDPEILVLDEPTSALDVCSEETVMRAVLEARGGESEGAKRTVVMVAHRLGTVVTADKIVVVRKGKIVEMGTHEELVAIGGVYAGMAAQQGL</sequence>
<dbReference type="EMBL" id="JAVHNQ010000006">
    <property type="protein sequence ID" value="KAK6344234.1"/>
    <property type="molecule type" value="Genomic_DNA"/>
</dbReference>
<evidence type="ECO:0000256" key="5">
    <source>
        <dbReference type="ARBA" id="ARBA00022741"/>
    </source>
</evidence>
<feature type="transmembrane region" description="Helical" evidence="9">
    <location>
        <begin position="928"/>
        <end position="953"/>
    </location>
</feature>
<evidence type="ECO:0000313" key="13">
    <source>
        <dbReference type="Proteomes" id="UP001375240"/>
    </source>
</evidence>
<dbReference type="GO" id="GO:0015421">
    <property type="term" value="F:ABC-type oligopeptide transporter activity"/>
    <property type="evidence" value="ECO:0007669"/>
    <property type="project" value="TreeGrafter"/>
</dbReference>
<keyword evidence="3" id="KW-0813">Transport</keyword>
<protein>
    <submittedName>
        <fullName evidence="12">Uncharacterized protein</fullName>
    </submittedName>
</protein>
<accession>A0AAV9UQ67</accession>
<keyword evidence="6" id="KW-0067">ATP-binding</keyword>
<comment type="subcellular location">
    <subcellularLocation>
        <location evidence="1">Membrane</location>
        <topology evidence="1">Multi-pass membrane protein</topology>
    </subcellularLocation>
</comment>
<dbReference type="InterPro" id="IPR036640">
    <property type="entry name" value="ABC1_TM_sf"/>
</dbReference>
<dbReference type="CDD" id="cd18577">
    <property type="entry name" value="ABC_6TM_Pgp_ABCB1_D1_like"/>
    <property type="match status" value="1"/>
</dbReference>
<feature type="transmembrane region" description="Helical" evidence="9">
    <location>
        <begin position="822"/>
        <end position="843"/>
    </location>
</feature>
<dbReference type="PROSITE" id="PS00211">
    <property type="entry name" value="ABC_TRANSPORTER_1"/>
    <property type="match status" value="1"/>
</dbReference>
<dbReference type="InterPro" id="IPR003439">
    <property type="entry name" value="ABC_transporter-like_ATP-bd"/>
</dbReference>
<feature type="domain" description="ABC transmembrane type-1" evidence="11">
    <location>
        <begin position="707"/>
        <end position="994"/>
    </location>
</feature>
<dbReference type="Pfam" id="PF00664">
    <property type="entry name" value="ABC_membrane"/>
    <property type="match status" value="2"/>
</dbReference>
<keyword evidence="5" id="KW-0547">Nucleotide-binding</keyword>
<evidence type="ECO:0000256" key="8">
    <source>
        <dbReference type="ARBA" id="ARBA00023136"/>
    </source>
</evidence>
<dbReference type="GO" id="GO:0005743">
    <property type="term" value="C:mitochondrial inner membrane"/>
    <property type="evidence" value="ECO:0007669"/>
    <property type="project" value="TreeGrafter"/>
</dbReference>
<feature type="transmembrane region" description="Helical" evidence="9">
    <location>
        <begin position="206"/>
        <end position="223"/>
    </location>
</feature>
<feature type="transmembrane region" description="Helical" evidence="9">
    <location>
        <begin position="65"/>
        <end position="89"/>
    </location>
</feature>
<feature type="domain" description="ABC transmembrane type-1" evidence="11">
    <location>
        <begin position="68"/>
        <end position="348"/>
    </location>
</feature>
<organism evidence="12 13">
    <name type="scientific">Orbilia brochopaga</name>
    <dbReference type="NCBI Taxonomy" id="3140254"/>
    <lineage>
        <taxon>Eukaryota</taxon>
        <taxon>Fungi</taxon>
        <taxon>Dikarya</taxon>
        <taxon>Ascomycota</taxon>
        <taxon>Pezizomycotina</taxon>
        <taxon>Orbiliomycetes</taxon>
        <taxon>Orbiliales</taxon>
        <taxon>Orbiliaceae</taxon>
        <taxon>Orbilia</taxon>
    </lineage>
</organism>
<dbReference type="InterPro" id="IPR039421">
    <property type="entry name" value="Type_1_exporter"/>
</dbReference>
<dbReference type="PANTHER" id="PTHR43394:SF18">
    <property type="entry name" value="ABC TRANSPORTER B FAMILY MEMBER 11-LIKE"/>
    <property type="match status" value="1"/>
</dbReference>
<evidence type="ECO:0000256" key="7">
    <source>
        <dbReference type="ARBA" id="ARBA00022989"/>
    </source>
</evidence>
<evidence type="ECO:0000256" key="6">
    <source>
        <dbReference type="ARBA" id="ARBA00022840"/>
    </source>
</evidence>
<evidence type="ECO:0000256" key="9">
    <source>
        <dbReference type="SAM" id="Phobius"/>
    </source>
</evidence>
<dbReference type="SUPFAM" id="SSF52540">
    <property type="entry name" value="P-loop containing nucleoside triphosphate hydrolases"/>
    <property type="match status" value="2"/>
</dbReference>
<evidence type="ECO:0000259" key="10">
    <source>
        <dbReference type="PROSITE" id="PS50893"/>
    </source>
</evidence>
<keyword evidence="13" id="KW-1185">Reference proteome</keyword>
<evidence type="ECO:0000313" key="12">
    <source>
        <dbReference type="EMBL" id="KAK6344234.1"/>
    </source>
</evidence>
<dbReference type="InterPro" id="IPR011527">
    <property type="entry name" value="ABC1_TM_dom"/>
</dbReference>
<dbReference type="InterPro" id="IPR003593">
    <property type="entry name" value="AAA+_ATPase"/>
</dbReference>
<dbReference type="PANTHER" id="PTHR43394">
    <property type="entry name" value="ATP-DEPENDENT PERMEASE MDL1, MITOCHONDRIAL"/>
    <property type="match status" value="1"/>
</dbReference>
<evidence type="ECO:0000256" key="2">
    <source>
        <dbReference type="ARBA" id="ARBA00007577"/>
    </source>
</evidence>